<dbReference type="InParanoid" id="G0MSU6"/>
<dbReference type="EMBL" id="GL379810">
    <property type="protein sequence ID" value="EGT43110.1"/>
    <property type="molecule type" value="Genomic_DNA"/>
</dbReference>
<dbReference type="AlphaFoldDB" id="G0MSU6"/>
<gene>
    <name evidence="1" type="ORF">CAEBREN_13255</name>
</gene>
<reference evidence="2" key="1">
    <citation type="submission" date="2011-07" db="EMBL/GenBank/DDBJ databases">
        <authorList>
            <consortium name="Caenorhabditis brenneri Sequencing and Analysis Consortium"/>
            <person name="Wilson R.K."/>
        </authorList>
    </citation>
    <scope>NUCLEOTIDE SEQUENCE [LARGE SCALE GENOMIC DNA]</scope>
    <source>
        <strain evidence="2">PB2801</strain>
    </source>
</reference>
<accession>G0MSU6</accession>
<sequence>MFTFLFVSCRSPPVLLALM</sequence>
<organism evidence="2">
    <name type="scientific">Caenorhabditis brenneri</name>
    <name type="common">Nematode worm</name>
    <dbReference type="NCBI Taxonomy" id="135651"/>
    <lineage>
        <taxon>Eukaryota</taxon>
        <taxon>Metazoa</taxon>
        <taxon>Ecdysozoa</taxon>
        <taxon>Nematoda</taxon>
        <taxon>Chromadorea</taxon>
        <taxon>Rhabditida</taxon>
        <taxon>Rhabditina</taxon>
        <taxon>Rhabditomorpha</taxon>
        <taxon>Rhabditoidea</taxon>
        <taxon>Rhabditidae</taxon>
        <taxon>Peloderinae</taxon>
        <taxon>Caenorhabditis</taxon>
    </lineage>
</organism>
<proteinExistence type="predicted"/>
<evidence type="ECO:0000313" key="1">
    <source>
        <dbReference type="EMBL" id="EGT43110.1"/>
    </source>
</evidence>
<dbReference type="Proteomes" id="UP000008068">
    <property type="component" value="Unassembled WGS sequence"/>
</dbReference>
<keyword evidence="2" id="KW-1185">Reference proteome</keyword>
<name>G0MSU6_CAEBE</name>
<protein>
    <submittedName>
        <fullName evidence="1">Uncharacterized protein</fullName>
    </submittedName>
</protein>
<evidence type="ECO:0000313" key="2">
    <source>
        <dbReference type="Proteomes" id="UP000008068"/>
    </source>
</evidence>